<protein>
    <submittedName>
        <fullName evidence="3">Glutathione S-transferase</fullName>
        <ecNumber evidence="3">2.5.1.18</ecNumber>
    </submittedName>
</protein>
<dbReference type="GO" id="GO:0004364">
    <property type="term" value="F:glutathione transferase activity"/>
    <property type="evidence" value="ECO:0007669"/>
    <property type="project" value="UniProtKB-EC"/>
</dbReference>
<dbReference type="SFLD" id="SFLDG01150">
    <property type="entry name" value="Main.1:_Beta-like"/>
    <property type="match status" value="1"/>
</dbReference>
<accession>A0A3B0XBU5</accession>
<feature type="domain" description="GST N-terminal" evidence="1">
    <location>
        <begin position="1"/>
        <end position="81"/>
    </location>
</feature>
<reference evidence="3" key="1">
    <citation type="submission" date="2018-06" db="EMBL/GenBank/DDBJ databases">
        <authorList>
            <person name="Zhirakovskaya E."/>
        </authorList>
    </citation>
    <scope>NUCLEOTIDE SEQUENCE</scope>
</reference>
<dbReference type="CDD" id="cd03046">
    <property type="entry name" value="GST_N_GTT1_like"/>
    <property type="match status" value="1"/>
</dbReference>
<name>A0A3B0XBU5_9ZZZZ</name>
<dbReference type="PROSITE" id="PS50405">
    <property type="entry name" value="GST_CTER"/>
    <property type="match status" value="1"/>
</dbReference>
<dbReference type="InterPro" id="IPR004046">
    <property type="entry name" value="GST_C"/>
</dbReference>
<dbReference type="CDD" id="cd03207">
    <property type="entry name" value="GST_C_8"/>
    <property type="match status" value="1"/>
</dbReference>
<dbReference type="SFLD" id="SFLDS00019">
    <property type="entry name" value="Glutathione_Transferase_(cytos"/>
    <property type="match status" value="1"/>
</dbReference>
<dbReference type="Pfam" id="PF14497">
    <property type="entry name" value="GST_C_3"/>
    <property type="match status" value="1"/>
</dbReference>
<dbReference type="InterPro" id="IPR004045">
    <property type="entry name" value="Glutathione_S-Trfase_N"/>
</dbReference>
<dbReference type="PANTHER" id="PTHR44051:SF8">
    <property type="entry name" value="GLUTATHIONE S-TRANSFERASE GSTA"/>
    <property type="match status" value="1"/>
</dbReference>
<organism evidence="3">
    <name type="scientific">hydrothermal vent metagenome</name>
    <dbReference type="NCBI Taxonomy" id="652676"/>
    <lineage>
        <taxon>unclassified sequences</taxon>
        <taxon>metagenomes</taxon>
        <taxon>ecological metagenomes</taxon>
    </lineage>
</organism>
<dbReference type="Gene3D" id="1.20.1050.10">
    <property type="match status" value="1"/>
</dbReference>
<evidence type="ECO:0000259" key="2">
    <source>
        <dbReference type="PROSITE" id="PS50405"/>
    </source>
</evidence>
<dbReference type="EMBL" id="UOFG01000163">
    <property type="protein sequence ID" value="VAW62080.1"/>
    <property type="molecule type" value="Genomic_DNA"/>
</dbReference>
<feature type="domain" description="GST C-terminal" evidence="2">
    <location>
        <begin position="87"/>
        <end position="201"/>
    </location>
</feature>
<dbReference type="Gene3D" id="3.40.30.10">
    <property type="entry name" value="Glutaredoxin"/>
    <property type="match status" value="1"/>
</dbReference>
<dbReference type="InterPro" id="IPR010987">
    <property type="entry name" value="Glutathione-S-Trfase_C-like"/>
</dbReference>
<dbReference type="InterPro" id="IPR036249">
    <property type="entry name" value="Thioredoxin-like_sf"/>
</dbReference>
<dbReference type="SFLD" id="SFLDG00358">
    <property type="entry name" value="Main_(cytGST)"/>
    <property type="match status" value="1"/>
</dbReference>
<evidence type="ECO:0000313" key="3">
    <source>
        <dbReference type="EMBL" id="VAW62080.1"/>
    </source>
</evidence>
<dbReference type="AlphaFoldDB" id="A0A3B0XBU5"/>
<dbReference type="Pfam" id="PF02798">
    <property type="entry name" value="GST_N"/>
    <property type="match status" value="1"/>
</dbReference>
<proteinExistence type="predicted"/>
<dbReference type="PROSITE" id="PS50404">
    <property type="entry name" value="GST_NTER"/>
    <property type="match status" value="1"/>
</dbReference>
<dbReference type="SUPFAM" id="SSF52833">
    <property type="entry name" value="Thioredoxin-like"/>
    <property type="match status" value="1"/>
</dbReference>
<sequence length="201" mass="22971">MNIKLYHMSRTRAVRPRWLLEELGIAYEIHPIDLFAGEGEALKYKKISPLGTVPALEIDGEVMLESGAICHWLTDYYSDSGLAPSITEPDRKAYEQWMIFSQATLEMSPWLIILHSKLLPESQRVKAIVPWAEQSYQKVLKVLSDALGEDDYLVGNRFTTADIMVGSTLMFMPDMLDRCANLIAYIERLMKRPAFLRATKE</sequence>
<dbReference type="InterPro" id="IPR036282">
    <property type="entry name" value="Glutathione-S-Trfase_C_sf"/>
</dbReference>
<evidence type="ECO:0000259" key="1">
    <source>
        <dbReference type="PROSITE" id="PS50404"/>
    </source>
</evidence>
<dbReference type="EC" id="2.5.1.18" evidence="3"/>
<gene>
    <name evidence="3" type="ORF">MNBD_GAMMA11-937</name>
</gene>
<keyword evidence="3" id="KW-0808">Transferase</keyword>
<dbReference type="InterPro" id="IPR040079">
    <property type="entry name" value="Glutathione_S-Trfase"/>
</dbReference>
<dbReference type="PANTHER" id="PTHR44051">
    <property type="entry name" value="GLUTATHIONE S-TRANSFERASE-RELATED"/>
    <property type="match status" value="1"/>
</dbReference>
<dbReference type="SUPFAM" id="SSF47616">
    <property type="entry name" value="GST C-terminal domain-like"/>
    <property type="match status" value="1"/>
</dbReference>